<sequence length="282" mass="30269">MSFLAFSRSTLRHSVRFFSTSLRADREYANVLVSRPTPGVALITLNRPKALNALNAAHFQDISDAMKEADGDASVGAMILTGSERAFAAGADIKEMKDKSFAEAYTTDFLANWEVIAKLRKPVIAAVSGYALGGGLELALQADILLAAPSAQLGQPEINLGTIPGGGGTQRLARLIGKSHTMELVLTGRMIGADEAERWGIVRVVREGSVVDEAVKVASEIANKGHIAVNAGKEAVNAAFEMSLAEGLRFERRLFHGLFATKDQKEGMAAFAEKRRAEWTHS</sequence>
<dbReference type="InterPro" id="IPR014748">
    <property type="entry name" value="Enoyl-CoA_hydra_C"/>
</dbReference>
<dbReference type="InterPro" id="IPR029045">
    <property type="entry name" value="ClpP/crotonase-like_dom_sf"/>
</dbReference>
<dbReference type="EMBL" id="KV448313">
    <property type="protein sequence ID" value="OAX38101.1"/>
    <property type="molecule type" value="Genomic_DNA"/>
</dbReference>
<accession>A0A1B7MZW2</accession>
<reference evidence="8 9" key="1">
    <citation type="submission" date="2016-06" db="EMBL/GenBank/DDBJ databases">
        <title>Comparative genomics of the ectomycorrhizal sister species Rhizopogon vinicolor and Rhizopogon vesiculosus (Basidiomycota: Boletales) reveals a divergence of the mating type B locus.</title>
        <authorList>
            <consortium name="DOE Joint Genome Institute"/>
            <person name="Mujic A.B."/>
            <person name="Kuo A."/>
            <person name="Tritt A."/>
            <person name="Lipzen A."/>
            <person name="Chen C."/>
            <person name="Johnson J."/>
            <person name="Sharma A."/>
            <person name="Barry K."/>
            <person name="Grigoriev I.V."/>
            <person name="Spatafora J.W."/>
        </authorList>
    </citation>
    <scope>NUCLEOTIDE SEQUENCE [LARGE SCALE GENOMIC DNA]</scope>
    <source>
        <strain evidence="8 9">AM-OR11-026</strain>
    </source>
</reference>
<evidence type="ECO:0000256" key="4">
    <source>
        <dbReference type="ARBA" id="ARBA00023098"/>
    </source>
</evidence>
<evidence type="ECO:0000256" key="1">
    <source>
        <dbReference type="ARBA" id="ARBA00005254"/>
    </source>
</evidence>
<keyword evidence="4" id="KW-0443">Lipid metabolism</keyword>
<evidence type="ECO:0000313" key="8">
    <source>
        <dbReference type="EMBL" id="OAX38101.1"/>
    </source>
</evidence>
<dbReference type="Proteomes" id="UP000092154">
    <property type="component" value="Unassembled WGS sequence"/>
</dbReference>
<dbReference type="SUPFAM" id="SSF52096">
    <property type="entry name" value="ClpP/crotonase"/>
    <property type="match status" value="1"/>
</dbReference>
<dbReference type="CDD" id="cd06558">
    <property type="entry name" value="crotonase-like"/>
    <property type="match status" value="1"/>
</dbReference>
<dbReference type="STRING" id="1314800.A0A1B7MZW2"/>
<evidence type="ECO:0000256" key="2">
    <source>
        <dbReference type="ARBA" id="ARBA00012076"/>
    </source>
</evidence>
<dbReference type="FunFam" id="1.10.12.10:FF:000001">
    <property type="entry name" value="Probable enoyl-CoA hydratase, mitochondrial"/>
    <property type="match status" value="1"/>
</dbReference>
<dbReference type="PANTHER" id="PTHR11941">
    <property type="entry name" value="ENOYL-COA HYDRATASE-RELATED"/>
    <property type="match status" value="1"/>
</dbReference>
<evidence type="ECO:0000313" key="9">
    <source>
        <dbReference type="Proteomes" id="UP000092154"/>
    </source>
</evidence>
<dbReference type="OrthoDB" id="2018133at2759"/>
<name>A0A1B7MZW2_9AGAM</name>
<dbReference type="AlphaFoldDB" id="A0A1B7MZW2"/>
<dbReference type="GO" id="GO:0006635">
    <property type="term" value="P:fatty acid beta-oxidation"/>
    <property type="evidence" value="ECO:0007669"/>
    <property type="project" value="TreeGrafter"/>
</dbReference>
<evidence type="ECO:0000256" key="5">
    <source>
        <dbReference type="ARBA" id="ARBA00023239"/>
    </source>
</evidence>
<dbReference type="Gene3D" id="1.10.12.10">
    <property type="entry name" value="Lyase 2-enoyl-coa Hydratase, Chain A, domain 2"/>
    <property type="match status" value="1"/>
</dbReference>
<keyword evidence="3" id="KW-0276">Fatty acid metabolism</keyword>
<dbReference type="GO" id="GO:0005739">
    <property type="term" value="C:mitochondrion"/>
    <property type="evidence" value="ECO:0007669"/>
    <property type="project" value="TreeGrafter"/>
</dbReference>
<dbReference type="PROSITE" id="PS00166">
    <property type="entry name" value="ENOYL_COA_HYDRATASE"/>
    <property type="match status" value="1"/>
</dbReference>
<organism evidence="8 9">
    <name type="scientific">Rhizopogon vinicolor AM-OR11-026</name>
    <dbReference type="NCBI Taxonomy" id="1314800"/>
    <lineage>
        <taxon>Eukaryota</taxon>
        <taxon>Fungi</taxon>
        <taxon>Dikarya</taxon>
        <taxon>Basidiomycota</taxon>
        <taxon>Agaricomycotina</taxon>
        <taxon>Agaricomycetes</taxon>
        <taxon>Agaricomycetidae</taxon>
        <taxon>Boletales</taxon>
        <taxon>Suillineae</taxon>
        <taxon>Rhizopogonaceae</taxon>
        <taxon>Rhizopogon</taxon>
    </lineage>
</organism>
<dbReference type="FunFam" id="3.90.226.10:FF:000019">
    <property type="entry name" value="Enoyl-CoA hydratase, mitochondrial"/>
    <property type="match status" value="1"/>
</dbReference>
<dbReference type="PANTHER" id="PTHR11941:SF54">
    <property type="entry name" value="ENOYL-COA HYDRATASE, MITOCHONDRIAL"/>
    <property type="match status" value="1"/>
</dbReference>
<dbReference type="InterPro" id="IPR018376">
    <property type="entry name" value="Enoyl-CoA_hyd/isom_CS"/>
</dbReference>
<dbReference type="InParanoid" id="A0A1B7MZW2"/>
<dbReference type="Gene3D" id="3.90.226.10">
    <property type="entry name" value="2-enoyl-CoA Hydratase, Chain A, domain 1"/>
    <property type="match status" value="1"/>
</dbReference>
<dbReference type="Pfam" id="PF00378">
    <property type="entry name" value="ECH_1"/>
    <property type="match status" value="1"/>
</dbReference>
<gene>
    <name evidence="8" type="ORF">K503DRAFT_741731</name>
</gene>
<comment type="similarity">
    <text evidence="1 7">Belongs to the enoyl-CoA hydratase/isomerase family.</text>
</comment>
<evidence type="ECO:0000256" key="3">
    <source>
        <dbReference type="ARBA" id="ARBA00022832"/>
    </source>
</evidence>
<dbReference type="InterPro" id="IPR001753">
    <property type="entry name" value="Enoyl-CoA_hydra/iso"/>
</dbReference>
<evidence type="ECO:0000256" key="7">
    <source>
        <dbReference type="RuleBase" id="RU003707"/>
    </source>
</evidence>
<keyword evidence="9" id="KW-1185">Reference proteome</keyword>
<dbReference type="GO" id="GO:0004300">
    <property type="term" value="F:enoyl-CoA hydratase activity"/>
    <property type="evidence" value="ECO:0007669"/>
    <property type="project" value="UniProtKB-EC"/>
</dbReference>
<proteinExistence type="inferred from homology"/>
<keyword evidence="5" id="KW-0456">Lyase</keyword>
<dbReference type="EC" id="4.2.1.17" evidence="2"/>
<protein>
    <recommendedName>
        <fullName evidence="6">Probable enoyl-CoA hydratase, mitochondrial</fullName>
        <ecNumber evidence="2">4.2.1.17</ecNumber>
    </recommendedName>
</protein>
<evidence type="ECO:0000256" key="6">
    <source>
        <dbReference type="ARBA" id="ARBA00073937"/>
    </source>
</evidence>